<proteinExistence type="predicted"/>
<dbReference type="EMBL" id="AP021874">
    <property type="protein sequence ID" value="BBO71921.1"/>
    <property type="molecule type" value="Genomic_DNA"/>
</dbReference>
<gene>
    <name evidence="2" type="ORF">DSCA_58510</name>
</gene>
<evidence type="ECO:0000313" key="2">
    <source>
        <dbReference type="EMBL" id="BBO71921.1"/>
    </source>
</evidence>
<sequence length="83" mass="9438">MKKPRDAVDPGSPGSGFISKKCPECMEYMPLSAEVCPACKLPVGKINKHGMASRKTDWKGYATAIAAWLFFFFYIWWAFIREQ</sequence>
<reference evidence="2 3" key="1">
    <citation type="submission" date="2019-11" db="EMBL/GenBank/DDBJ databases">
        <title>Comparative genomics of hydrocarbon-degrading Desulfosarcina strains.</title>
        <authorList>
            <person name="Watanabe M."/>
            <person name="Kojima H."/>
            <person name="Fukui M."/>
        </authorList>
    </citation>
    <scope>NUCLEOTIDE SEQUENCE [LARGE SCALE GENOMIC DNA]</scope>
    <source>
        <strain evidence="2 3">PL12</strain>
    </source>
</reference>
<dbReference type="OrthoDB" id="5421543at2"/>
<keyword evidence="1" id="KW-0472">Membrane</keyword>
<name>A0A5K7YXU4_9BACT</name>
<evidence type="ECO:0000313" key="3">
    <source>
        <dbReference type="Proteomes" id="UP000427906"/>
    </source>
</evidence>
<dbReference type="AlphaFoldDB" id="A0A5K7YXU4"/>
<keyword evidence="1" id="KW-0812">Transmembrane</keyword>
<protein>
    <submittedName>
        <fullName evidence="2">Uncharacterized protein</fullName>
    </submittedName>
</protein>
<dbReference type="RefSeq" id="WP_155319693.1">
    <property type="nucleotide sequence ID" value="NZ_AP021874.1"/>
</dbReference>
<dbReference type="KEGG" id="dalk:DSCA_58510"/>
<keyword evidence="1" id="KW-1133">Transmembrane helix</keyword>
<feature type="transmembrane region" description="Helical" evidence="1">
    <location>
        <begin position="61"/>
        <end position="80"/>
    </location>
</feature>
<keyword evidence="3" id="KW-1185">Reference proteome</keyword>
<evidence type="ECO:0000256" key="1">
    <source>
        <dbReference type="SAM" id="Phobius"/>
    </source>
</evidence>
<accession>A0A5K7YXU4</accession>
<organism evidence="2 3">
    <name type="scientific">Desulfosarcina alkanivorans</name>
    <dbReference type="NCBI Taxonomy" id="571177"/>
    <lineage>
        <taxon>Bacteria</taxon>
        <taxon>Pseudomonadati</taxon>
        <taxon>Thermodesulfobacteriota</taxon>
        <taxon>Desulfobacteria</taxon>
        <taxon>Desulfobacterales</taxon>
        <taxon>Desulfosarcinaceae</taxon>
        <taxon>Desulfosarcina</taxon>
    </lineage>
</organism>
<dbReference type="Proteomes" id="UP000427906">
    <property type="component" value="Chromosome"/>
</dbReference>